<dbReference type="Gene3D" id="1.10.287.560">
    <property type="entry name" value="Histidine kinase CheA-like, homodimeric domain"/>
    <property type="match status" value="1"/>
</dbReference>
<evidence type="ECO:0000256" key="7">
    <source>
        <dbReference type="ARBA" id="ARBA00022741"/>
    </source>
</evidence>
<dbReference type="EMBL" id="CP000463">
    <property type="protein sequence ID" value="ABJ05145.1"/>
    <property type="molecule type" value="Genomic_DNA"/>
</dbReference>
<evidence type="ECO:0000256" key="9">
    <source>
        <dbReference type="ARBA" id="ARBA00022840"/>
    </source>
</evidence>
<dbReference type="InterPro" id="IPR036061">
    <property type="entry name" value="CheW-like_dom_sf"/>
</dbReference>
<dbReference type="GO" id="GO:0000155">
    <property type="term" value="F:phosphorelay sensor kinase activity"/>
    <property type="evidence" value="ECO:0007669"/>
    <property type="project" value="InterPro"/>
</dbReference>
<evidence type="ECO:0000259" key="14">
    <source>
        <dbReference type="PROSITE" id="PS50109"/>
    </source>
</evidence>
<dbReference type="CDD" id="cd00088">
    <property type="entry name" value="HPT"/>
    <property type="match status" value="1"/>
</dbReference>
<dbReference type="CDD" id="cd16916">
    <property type="entry name" value="HATPase_CheA-like"/>
    <property type="match status" value="1"/>
</dbReference>
<keyword evidence="4" id="KW-0145">Chemotaxis</keyword>
<dbReference type="SMART" id="SM01231">
    <property type="entry name" value="H-kinase_dim"/>
    <property type="match status" value="1"/>
</dbReference>
<evidence type="ECO:0000256" key="10">
    <source>
        <dbReference type="ARBA" id="ARBA00023012"/>
    </source>
</evidence>
<keyword evidence="8 17" id="KW-0418">Kinase</keyword>
<evidence type="ECO:0000256" key="5">
    <source>
        <dbReference type="ARBA" id="ARBA00022553"/>
    </source>
</evidence>
<feature type="modified residue" description="Phosphohistidine" evidence="12">
    <location>
        <position position="55"/>
    </location>
</feature>
<dbReference type="Pfam" id="PF01584">
    <property type="entry name" value="CheW"/>
    <property type="match status" value="1"/>
</dbReference>
<keyword evidence="7" id="KW-0547">Nucleotide-binding</keyword>
<dbReference type="KEGG" id="rpe:RPE_1193"/>
<dbReference type="PANTHER" id="PTHR43395:SF10">
    <property type="entry name" value="CHEMOTAXIS PROTEIN CHEA"/>
    <property type="match status" value="1"/>
</dbReference>
<dbReference type="eggNOG" id="COG0643">
    <property type="taxonomic scope" value="Bacteria"/>
</dbReference>
<dbReference type="GO" id="GO:0006935">
    <property type="term" value="P:chemotaxis"/>
    <property type="evidence" value="ECO:0007669"/>
    <property type="project" value="UniProtKB-KW"/>
</dbReference>
<organism evidence="17">
    <name type="scientific">Rhodopseudomonas palustris (strain BisA53)</name>
    <dbReference type="NCBI Taxonomy" id="316055"/>
    <lineage>
        <taxon>Bacteria</taxon>
        <taxon>Pseudomonadati</taxon>
        <taxon>Pseudomonadota</taxon>
        <taxon>Alphaproteobacteria</taxon>
        <taxon>Hyphomicrobiales</taxon>
        <taxon>Nitrobacteraceae</taxon>
        <taxon>Rhodopseudomonas</taxon>
    </lineage>
</organism>
<dbReference type="PROSITE" id="PS50109">
    <property type="entry name" value="HIS_KIN"/>
    <property type="match status" value="1"/>
</dbReference>
<dbReference type="InterPro" id="IPR004358">
    <property type="entry name" value="Sig_transdc_His_kin-like_C"/>
</dbReference>
<dbReference type="SMART" id="SM00260">
    <property type="entry name" value="CheW"/>
    <property type="match status" value="1"/>
</dbReference>
<name>Q07SD9_RHOP5</name>
<dbReference type="SUPFAM" id="SSF50341">
    <property type="entry name" value="CheW-like"/>
    <property type="match status" value="1"/>
</dbReference>
<feature type="region of interest" description="Disordered" evidence="13">
    <location>
        <begin position="685"/>
        <end position="713"/>
    </location>
</feature>
<proteinExistence type="predicted"/>
<dbReference type="Pfam" id="PF02895">
    <property type="entry name" value="H-kinase_dim"/>
    <property type="match status" value="1"/>
</dbReference>
<dbReference type="SMART" id="SM00073">
    <property type="entry name" value="HPT"/>
    <property type="match status" value="1"/>
</dbReference>
<dbReference type="PANTHER" id="PTHR43395">
    <property type="entry name" value="SENSOR HISTIDINE KINASE CHEA"/>
    <property type="match status" value="1"/>
</dbReference>
<dbReference type="HOGENOM" id="CLU_000650_3_6_5"/>
<reference evidence="17" key="1">
    <citation type="submission" date="2006-09" db="EMBL/GenBank/DDBJ databases">
        <title>Complete sequence of Rhodopseudomonas palustris BisA53.</title>
        <authorList>
            <consortium name="US DOE Joint Genome Institute"/>
            <person name="Copeland A."/>
            <person name="Lucas S."/>
            <person name="Lapidus A."/>
            <person name="Barry K."/>
            <person name="Detter J.C."/>
            <person name="Glavina del Rio T."/>
            <person name="Hammon N."/>
            <person name="Israni S."/>
            <person name="Dalin E."/>
            <person name="Tice H."/>
            <person name="Pitluck S."/>
            <person name="Chain P."/>
            <person name="Malfatti S."/>
            <person name="Shin M."/>
            <person name="Vergez L."/>
            <person name="Schmutz J."/>
            <person name="Larimer F."/>
            <person name="Land M."/>
            <person name="Hauser L."/>
            <person name="Pelletier D.A."/>
            <person name="Kyrpides N."/>
            <person name="Kim E."/>
            <person name="Harwood C.S."/>
            <person name="Oda Y."/>
            <person name="Richardson P."/>
        </authorList>
    </citation>
    <scope>NUCLEOTIDE SEQUENCE [LARGE SCALE GENOMIC DNA]</scope>
    <source>
        <strain evidence="17">BisA53</strain>
    </source>
</reference>
<dbReference type="SUPFAM" id="SSF47384">
    <property type="entry name" value="Homodimeric domain of signal transducing histidine kinase"/>
    <property type="match status" value="1"/>
</dbReference>
<dbReference type="GO" id="GO:0005737">
    <property type="term" value="C:cytoplasm"/>
    <property type="evidence" value="ECO:0007669"/>
    <property type="project" value="InterPro"/>
</dbReference>
<dbReference type="FunFam" id="3.30.565.10:FF:000016">
    <property type="entry name" value="Chemotaxis protein CheA, putative"/>
    <property type="match status" value="1"/>
</dbReference>
<evidence type="ECO:0000256" key="2">
    <source>
        <dbReference type="ARBA" id="ARBA00012438"/>
    </source>
</evidence>
<comment type="function">
    <text evidence="11">Involved in the transmission of sensory signals from the chemoreceptors to the flagellar motors. CheA is autophosphorylated; it can transfer its phosphate group to either CheB or CheY.</text>
</comment>
<dbReference type="GO" id="GO:0005524">
    <property type="term" value="F:ATP binding"/>
    <property type="evidence" value="ECO:0007669"/>
    <property type="project" value="UniProtKB-KW"/>
</dbReference>
<dbReference type="SUPFAM" id="SSF55874">
    <property type="entry name" value="ATPase domain of HSP90 chaperone/DNA topoisomerase II/histidine kinase"/>
    <property type="match status" value="1"/>
</dbReference>
<keyword evidence="6" id="KW-0808">Transferase</keyword>
<dbReference type="OrthoDB" id="9803176at2"/>
<dbReference type="PROSITE" id="PS50851">
    <property type="entry name" value="CHEW"/>
    <property type="match status" value="1"/>
</dbReference>
<dbReference type="InterPro" id="IPR008207">
    <property type="entry name" value="Sig_transdc_His_kin_Hpt_dom"/>
</dbReference>
<dbReference type="Gene3D" id="3.30.565.10">
    <property type="entry name" value="Histidine kinase-like ATPase, C-terminal domain"/>
    <property type="match status" value="1"/>
</dbReference>
<evidence type="ECO:0000256" key="6">
    <source>
        <dbReference type="ARBA" id="ARBA00022679"/>
    </source>
</evidence>
<dbReference type="InterPro" id="IPR004105">
    <property type="entry name" value="CheA-like_dim"/>
</dbReference>
<gene>
    <name evidence="17" type="ordered locus">RPE_1193</name>
</gene>
<dbReference type="Gene3D" id="2.30.30.40">
    <property type="entry name" value="SH3 Domains"/>
    <property type="match status" value="1"/>
</dbReference>
<keyword evidence="10" id="KW-0902">Two-component regulatory system</keyword>
<evidence type="ECO:0000256" key="1">
    <source>
        <dbReference type="ARBA" id="ARBA00000085"/>
    </source>
</evidence>
<dbReference type="InterPro" id="IPR036097">
    <property type="entry name" value="HisK_dim/P_sf"/>
</dbReference>
<dbReference type="Pfam" id="PF01627">
    <property type="entry name" value="Hpt"/>
    <property type="match status" value="1"/>
</dbReference>
<dbReference type="EC" id="2.7.13.3" evidence="2"/>
<evidence type="ECO:0000259" key="15">
    <source>
        <dbReference type="PROSITE" id="PS50851"/>
    </source>
</evidence>
<dbReference type="InterPro" id="IPR036890">
    <property type="entry name" value="HATPase_C_sf"/>
</dbReference>
<dbReference type="InterPro" id="IPR036641">
    <property type="entry name" value="HPT_dom_sf"/>
</dbReference>
<dbReference type="InterPro" id="IPR005467">
    <property type="entry name" value="His_kinase_dom"/>
</dbReference>
<evidence type="ECO:0000313" key="17">
    <source>
        <dbReference type="EMBL" id="ABJ05145.1"/>
    </source>
</evidence>
<dbReference type="AlphaFoldDB" id="Q07SD9"/>
<feature type="domain" description="Histidine kinase" evidence="14">
    <location>
        <begin position="296"/>
        <end position="547"/>
    </location>
</feature>
<feature type="domain" description="CheW-like" evidence="15">
    <location>
        <begin position="549"/>
        <end position="685"/>
    </location>
</feature>
<dbReference type="PROSITE" id="PS50894">
    <property type="entry name" value="HPT"/>
    <property type="match status" value="1"/>
</dbReference>
<dbReference type="InterPro" id="IPR037006">
    <property type="entry name" value="CheA-like_homodim_sf"/>
</dbReference>
<keyword evidence="9" id="KW-0067">ATP-binding</keyword>
<dbReference type="Pfam" id="PF02518">
    <property type="entry name" value="HATPase_c"/>
    <property type="match status" value="1"/>
</dbReference>
<feature type="domain" description="HPt" evidence="16">
    <location>
        <begin position="8"/>
        <end position="112"/>
    </location>
</feature>
<dbReference type="Gene3D" id="1.20.120.160">
    <property type="entry name" value="HPT domain"/>
    <property type="match status" value="1"/>
</dbReference>
<protein>
    <recommendedName>
        <fullName evidence="3">Chemotaxis protein CheA</fullName>
        <ecNumber evidence="2">2.7.13.3</ecNumber>
    </recommendedName>
</protein>
<dbReference type="CDD" id="cd00731">
    <property type="entry name" value="CheA_reg"/>
    <property type="match status" value="1"/>
</dbReference>
<evidence type="ECO:0000256" key="8">
    <source>
        <dbReference type="ARBA" id="ARBA00022777"/>
    </source>
</evidence>
<keyword evidence="5 12" id="KW-0597">Phosphoprotein</keyword>
<evidence type="ECO:0000256" key="12">
    <source>
        <dbReference type="PROSITE-ProRule" id="PRU00110"/>
    </source>
</evidence>
<dbReference type="STRING" id="316055.RPE_1193"/>
<dbReference type="PRINTS" id="PR00344">
    <property type="entry name" value="BCTRLSENSOR"/>
</dbReference>
<dbReference type="SMART" id="SM00387">
    <property type="entry name" value="HATPase_c"/>
    <property type="match status" value="1"/>
</dbReference>
<evidence type="ECO:0000256" key="4">
    <source>
        <dbReference type="ARBA" id="ARBA00022500"/>
    </source>
</evidence>
<dbReference type="SUPFAM" id="SSF47226">
    <property type="entry name" value="Histidine-containing phosphotransfer domain, HPT domain"/>
    <property type="match status" value="1"/>
</dbReference>
<dbReference type="InterPro" id="IPR002545">
    <property type="entry name" value="CheW-lke_dom"/>
</dbReference>
<evidence type="ECO:0000259" key="16">
    <source>
        <dbReference type="PROSITE" id="PS50894"/>
    </source>
</evidence>
<dbReference type="InterPro" id="IPR051315">
    <property type="entry name" value="Bact_Chemotaxis_CheA"/>
</dbReference>
<comment type="catalytic activity">
    <reaction evidence="1">
        <text>ATP + protein L-histidine = ADP + protein N-phospho-L-histidine.</text>
        <dbReference type="EC" id="2.7.13.3"/>
    </reaction>
</comment>
<evidence type="ECO:0000256" key="11">
    <source>
        <dbReference type="ARBA" id="ARBA00035100"/>
    </source>
</evidence>
<evidence type="ECO:0000256" key="13">
    <source>
        <dbReference type="SAM" id="MobiDB-lite"/>
    </source>
</evidence>
<dbReference type="FunFam" id="2.30.30.40:FF:000048">
    <property type="entry name" value="Chemotaxis protein CheA, putative"/>
    <property type="match status" value="1"/>
</dbReference>
<accession>Q07SD9</accession>
<sequence length="713" mass="75678">MSMSEDSESYPLAQFRKTYFEECAELLDALQSNLDLLSNGGGDGETLHAVFRSVHSIKGGAGAFGFASLVAFSHVFESLLDAVRDNKIATEPEVIQLLLRASDALGDIVSAARADQPIAADFGCEIVAAMEDMLVGASEPMQAAPERKPAATAEEMQVSGERRYRIEFRPHREMFQKGNEPLLLLRQLRRLGGLAVDVDASRLPPLASIDPEGAYLSWVLTLDTGAPQTAVHEVFEFVEDDCELKITPVEGAAADAAPAAAAALEPAAIAAAPLVLAPVVAATPAKPADPQTAPPAVTQSIRVDVDKVDRLVNLVGELVITQAMLTEQGSLLPNDHYPTLIQGIEALAQSARELQESVMAIRAQPVKSVFARMPRVVRDLAATLGKEVRIVTSGEMTEIDKTVIEQLNDPLTHMIRNALDHGIEAPEARVAAGKPRQGTIHLSAAHRSGRIVIEVADDGRGLNREKVLAKAQERGLVPPGASLSDEEIDGLIFLPAFSTADVVSNISGRGVGMDVVKRNVQSLGGRITVQSRPGAGSRFTLSLPLTLAVVDGMVVSVGRETFIIPLTAIIESLRPQPADIHPLVGRGELLALRGEYLPLIHLHRCFAIAGAVADPCRGIVIVVQSETAGCVGVVVDELLGQQQVVVKSLEANYDPVDGISGATILGNGKVALILDIARLPETHGHGDAARIDPQAPRQPSFAVDLPKETSHAA</sequence>
<dbReference type="InterPro" id="IPR003594">
    <property type="entry name" value="HATPase_dom"/>
</dbReference>
<evidence type="ECO:0000256" key="3">
    <source>
        <dbReference type="ARBA" id="ARBA00021495"/>
    </source>
</evidence>